<feature type="domain" description="Autotransporter" evidence="2">
    <location>
        <begin position="1025"/>
        <end position="1303"/>
    </location>
</feature>
<dbReference type="PROSITE" id="PS51208">
    <property type="entry name" value="AUTOTRANSPORTER"/>
    <property type="match status" value="1"/>
</dbReference>
<evidence type="ECO:0000256" key="1">
    <source>
        <dbReference type="SAM" id="SignalP"/>
    </source>
</evidence>
<evidence type="ECO:0000313" key="3">
    <source>
        <dbReference type="EMBL" id="BAQ16487.1"/>
    </source>
</evidence>
<feature type="chain" id="PRO_5002054408" description="Autotransporter domain-containing protein" evidence="1">
    <location>
        <begin position="29"/>
        <end position="1304"/>
    </location>
</feature>
<evidence type="ECO:0000313" key="4">
    <source>
        <dbReference type="Proteomes" id="UP000031643"/>
    </source>
</evidence>
<dbReference type="RefSeq" id="WP_045365198.1">
    <property type="nucleotide sequence ID" value="NZ_AP014648.1"/>
</dbReference>
<dbReference type="SUPFAM" id="SSF103515">
    <property type="entry name" value="Autotransporter"/>
    <property type="match status" value="1"/>
</dbReference>
<dbReference type="KEGG" id="mcg:GL4_1027"/>
<dbReference type="HOGENOM" id="CLU_005887_4_2_5"/>
<dbReference type="Proteomes" id="UP000031643">
    <property type="component" value="Chromosome"/>
</dbReference>
<name>A0A0A8K1T7_9HYPH</name>
<dbReference type="OrthoDB" id="9804931at2"/>
<dbReference type="InterPro" id="IPR036709">
    <property type="entry name" value="Autotransporte_beta_dom_sf"/>
</dbReference>
<organism evidence="3 4">
    <name type="scientific">Methyloceanibacter caenitepidi</name>
    <dbReference type="NCBI Taxonomy" id="1384459"/>
    <lineage>
        <taxon>Bacteria</taxon>
        <taxon>Pseudomonadati</taxon>
        <taxon>Pseudomonadota</taxon>
        <taxon>Alphaproteobacteria</taxon>
        <taxon>Hyphomicrobiales</taxon>
        <taxon>Hyphomicrobiaceae</taxon>
        <taxon>Methyloceanibacter</taxon>
    </lineage>
</organism>
<reference evidence="3 4" key="1">
    <citation type="submission" date="2014-09" db="EMBL/GenBank/DDBJ databases">
        <title>Genome sequencing of Methyloceanibacter caenitepidi Gela4.</title>
        <authorList>
            <person name="Takeuchi M."/>
            <person name="Susumu S."/>
            <person name="Kamagata Y."/>
            <person name="Oshima K."/>
            <person name="Hattori M."/>
            <person name="Iwasaki W."/>
        </authorList>
    </citation>
    <scope>NUCLEOTIDE SEQUENCE [LARGE SCALE GENOMIC DNA]</scope>
    <source>
        <strain evidence="3 4">Gela4</strain>
    </source>
</reference>
<gene>
    <name evidence="3" type="ORF">GL4_1027</name>
</gene>
<accession>A0A0A8K1T7</accession>
<dbReference type="InterPro" id="IPR005546">
    <property type="entry name" value="Autotransporte_beta"/>
</dbReference>
<feature type="signal peptide" evidence="1">
    <location>
        <begin position="1"/>
        <end position="28"/>
    </location>
</feature>
<dbReference type="NCBIfam" id="TIGR01414">
    <property type="entry name" value="autotrans_barl"/>
    <property type="match status" value="1"/>
</dbReference>
<dbReference type="Gene3D" id="2.40.128.130">
    <property type="entry name" value="Autotransporter beta-domain"/>
    <property type="match status" value="1"/>
</dbReference>
<keyword evidence="1" id="KW-0732">Signal</keyword>
<protein>
    <recommendedName>
        <fullName evidence="2">Autotransporter domain-containing protein</fullName>
    </recommendedName>
</protein>
<dbReference type="GO" id="GO:0019867">
    <property type="term" value="C:outer membrane"/>
    <property type="evidence" value="ECO:0007669"/>
    <property type="project" value="InterPro"/>
</dbReference>
<keyword evidence="4" id="KW-1185">Reference proteome</keyword>
<dbReference type="Pfam" id="PF03797">
    <property type="entry name" value="Autotransporter"/>
    <property type="match status" value="1"/>
</dbReference>
<sequence length="1304" mass="131511">MGQLSGTSRRRRLLLSSAALMGTLTGYARDTYAATNCTYAGLVGNTALYTCSGAHNAPETITHNNTTSLAVSVPEGDYFRNGTPGSLVSPNALVITGYGAVSFIDPNAASYLYAERDGLRITSSGDTVGATPGSVYVNTAATIYSRIREGLEARNHGSGSIEVKASGNVTGYDSGIVVRDYGNSTASITATGVVTSTNGFGVRGYTGANNTGLTINAAEVMGDLRGIDASHNGGGMLQITATGAVTGTDEFGIHGYSGADSTGQTITAHKTVTGYRAGIQGTHEGSGVLSITATGDMIATGNGFAYQGIAAYTGLASSGLTVNAVNAEGAEGIRAYHAGTGSIEVTATGTVTGRGSLGILAAALDNQAGAMTINANEVTGALVGIHADHYYGSGALTVTATGAVTGNILHGIIAAGGRNTEGVTVNAAAVTGGDEAIQAELQGSGALSVTTTGAVDGVSYGVHTTNEGTGATEITTKAAVTATNGEGIFAFGDSNTTSMTIHAGAVTGSNKGINADHIGRGALEIIATGAVTGTNEFGIKAYSAQGTGLTIRADNNVTGHRAIYAMHRGSGALTITTRGDATGTVLQGIFAYTSYDSSSLTINAVNAKGSEGIQADHAGSGPLSIVTHGAVVGDSLGVHALNFGSGVTNITVNAGSSVTSKGPGGNDFSIESSLAPTNLTVAGALNGGGGGAVLFDQGQALDDRVELHPTAQITGNVFAGPGIDTLAFGGSGNGAFNLSKIDTGAATKQFQSFETFRLESGAWSFNGTTTAAFTQTGGTLGGNPTFGGLNVLGGTLAPGNSIGTVTVNGAFSMAAASTFEVEVDAAGNNDKVVVHGTVNLTGATLKVLAAGGNYKDSTDYTIIANDGTDSVKGTFGSVFTNLAFLIPTVDYTGGTGNDVVLNLERNATLFQDVAKTKNQKAVAGALDQFPTDNPLFLAVLNQTASGARQAFDALSGEIHATVAGTLVDDSRYAREAVLGRMMQAGHQGGALGSGGPQVASRGATYDASAMRLGSKFIGEEMAAEPATQPLAFWTQGYGAWGTFDGDGNAATTDRNLGGFLSGMDASVGGSWRVGVATGASFSDVSVDQRYSGANTTTYHLGGYVNGAVSGFALRGGGLWAWSDIETSRAVVFPGFFERQKADYDADTGQLFGEIAYPTQIGGVELEPFAGLAYVSVETSGFKEKGGPQASLSTTGVNQDVGYTTVGLRAAHTMTWGAMQVTPHVEAAWLHAFDDITPGASLAFATTGIGFSIDGVPLAEDSALLDAGVDFALSDRLSAGVSYQGQYADSLEDNAVKGRLTWLFN</sequence>
<dbReference type="EMBL" id="AP014648">
    <property type="protein sequence ID" value="BAQ16487.1"/>
    <property type="molecule type" value="Genomic_DNA"/>
</dbReference>
<dbReference type="InterPro" id="IPR006315">
    <property type="entry name" value="OM_autotransptr_brl_dom"/>
</dbReference>
<proteinExistence type="predicted"/>
<dbReference type="STRING" id="1384459.GL4_1027"/>
<evidence type="ECO:0000259" key="2">
    <source>
        <dbReference type="PROSITE" id="PS51208"/>
    </source>
</evidence>
<dbReference type="SMART" id="SM00869">
    <property type="entry name" value="Autotransporter"/>
    <property type="match status" value="1"/>
</dbReference>